<keyword evidence="6 7" id="KW-0456">Lyase</keyword>
<feature type="active site" description="Proton donor" evidence="7">
    <location>
        <position position="99"/>
    </location>
</feature>
<gene>
    <name evidence="7" type="primary">aroQ</name>
    <name evidence="8" type="ORF">J2S77_000557</name>
</gene>
<evidence type="ECO:0000256" key="5">
    <source>
        <dbReference type="ARBA" id="ARBA00012060"/>
    </source>
</evidence>
<organism evidence="8 9">
    <name type="scientific">Alkalibacillus salilacus</name>
    <dbReference type="NCBI Taxonomy" id="284582"/>
    <lineage>
        <taxon>Bacteria</taxon>
        <taxon>Bacillati</taxon>
        <taxon>Bacillota</taxon>
        <taxon>Bacilli</taxon>
        <taxon>Bacillales</taxon>
        <taxon>Bacillaceae</taxon>
        <taxon>Alkalibacillus</taxon>
    </lineage>
</organism>
<dbReference type="RefSeq" id="WP_306974432.1">
    <property type="nucleotide sequence ID" value="NZ_JAUSTQ010000002.1"/>
</dbReference>
<evidence type="ECO:0000256" key="3">
    <source>
        <dbReference type="ARBA" id="ARBA00011037"/>
    </source>
</evidence>
<proteinExistence type="inferred from homology"/>
<accession>A0ABT9VCB8</accession>
<evidence type="ECO:0000256" key="7">
    <source>
        <dbReference type="HAMAP-Rule" id="MF_00169"/>
    </source>
</evidence>
<dbReference type="NCBIfam" id="TIGR01088">
    <property type="entry name" value="aroQ"/>
    <property type="match status" value="1"/>
</dbReference>
<dbReference type="HAMAP" id="MF_00169">
    <property type="entry name" value="AroQ"/>
    <property type="match status" value="1"/>
</dbReference>
<feature type="binding site" evidence="7">
    <location>
        <position position="73"/>
    </location>
    <ligand>
        <name>substrate</name>
    </ligand>
</feature>
<comment type="function">
    <text evidence="7">Catalyzes a trans-dehydration via an enolate intermediate.</text>
</comment>
<feature type="binding site" evidence="7">
    <location>
        <position position="86"/>
    </location>
    <ligand>
        <name>substrate</name>
    </ligand>
</feature>
<feature type="binding site" evidence="7">
    <location>
        <position position="79"/>
    </location>
    <ligand>
        <name>substrate</name>
    </ligand>
</feature>
<dbReference type="PANTHER" id="PTHR21272">
    <property type="entry name" value="CATABOLIC 3-DEHYDROQUINASE"/>
    <property type="match status" value="1"/>
</dbReference>
<dbReference type="NCBIfam" id="NF003805">
    <property type="entry name" value="PRK05395.1-2"/>
    <property type="match status" value="1"/>
</dbReference>
<reference evidence="8 9" key="1">
    <citation type="submission" date="2023-07" db="EMBL/GenBank/DDBJ databases">
        <title>Genomic Encyclopedia of Type Strains, Phase IV (KMG-IV): sequencing the most valuable type-strain genomes for metagenomic binning, comparative biology and taxonomic classification.</title>
        <authorList>
            <person name="Goeker M."/>
        </authorList>
    </citation>
    <scope>NUCLEOTIDE SEQUENCE [LARGE SCALE GENOMIC DNA]</scope>
    <source>
        <strain evidence="8 9">DSM 16460</strain>
    </source>
</reference>
<keyword evidence="7" id="KW-0028">Amino-acid biosynthesis</keyword>
<sequence length="147" mass="16555">MKSWLLINGPNLNMLGQRDQSHYGNETLVDIEDMVREIASANDAYLDVGQSNHEGEIIDWFQNAMHYDGIIFNPGGYAHTSVAIRDAVEMIKIPVIEVHLSNIHNRETFRHHSYLSAVTSGQIVGFGALGYKLAAYALIDQLNERER</sequence>
<dbReference type="PROSITE" id="PS01029">
    <property type="entry name" value="DEHYDROQUINASE_II"/>
    <property type="match status" value="1"/>
</dbReference>
<dbReference type="InterPro" id="IPR036441">
    <property type="entry name" value="DHquinase_II_sf"/>
</dbReference>
<dbReference type="SUPFAM" id="SSF52304">
    <property type="entry name" value="Type II 3-dehydroquinate dehydratase"/>
    <property type="match status" value="1"/>
</dbReference>
<dbReference type="PANTHER" id="PTHR21272:SF3">
    <property type="entry name" value="CATABOLIC 3-DEHYDROQUINASE"/>
    <property type="match status" value="1"/>
</dbReference>
<evidence type="ECO:0000313" key="8">
    <source>
        <dbReference type="EMBL" id="MDQ0158601.1"/>
    </source>
</evidence>
<feature type="binding site" evidence="7">
    <location>
        <begin position="100"/>
        <end position="101"/>
    </location>
    <ligand>
        <name>substrate</name>
    </ligand>
</feature>
<dbReference type="PIRSF" id="PIRSF001399">
    <property type="entry name" value="DHquinase_II"/>
    <property type="match status" value="1"/>
</dbReference>
<dbReference type="EMBL" id="JAUSTQ010000002">
    <property type="protein sequence ID" value="MDQ0158601.1"/>
    <property type="molecule type" value="Genomic_DNA"/>
</dbReference>
<dbReference type="InterPro" id="IPR001874">
    <property type="entry name" value="DHquinase_II"/>
</dbReference>
<protein>
    <recommendedName>
        <fullName evidence="5 7">3-dehydroquinate dehydratase</fullName>
        <shortName evidence="7">3-dehydroquinase</shortName>
        <ecNumber evidence="5 7">4.2.1.10</ecNumber>
    </recommendedName>
    <alternativeName>
        <fullName evidence="7">Type II DHQase</fullName>
    </alternativeName>
</protein>
<evidence type="ECO:0000256" key="4">
    <source>
        <dbReference type="ARBA" id="ARBA00011193"/>
    </source>
</evidence>
<comment type="caution">
    <text evidence="8">The sequence shown here is derived from an EMBL/GenBank/DDBJ whole genome shotgun (WGS) entry which is preliminary data.</text>
</comment>
<dbReference type="GO" id="GO:0003855">
    <property type="term" value="F:3-dehydroquinate dehydratase activity"/>
    <property type="evidence" value="ECO:0007669"/>
    <property type="project" value="UniProtKB-EC"/>
</dbReference>
<comment type="pathway">
    <text evidence="2 7">Metabolic intermediate biosynthesis; chorismate biosynthesis; chorismate from D-erythrose 4-phosphate and phosphoenolpyruvate: step 3/7.</text>
</comment>
<dbReference type="Proteomes" id="UP001224359">
    <property type="component" value="Unassembled WGS sequence"/>
</dbReference>
<comment type="catalytic activity">
    <reaction evidence="1 7">
        <text>3-dehydroquinate = 3-dehydroshikimate + H2O</text>
        <dbReference type="Rhea" id="RHEA:21096"/>
        <dbReference type="ChEBI" id="CHEBI:15377"/>
        <dbReference type="ChEBI" id="CHEBI:16630"/>
        <dbReference type="ChEBI" id="CHEBI:32364"/>
        <dbReference type="EC" id="4.2.1.10"/>
    </reaction>
</comment>
<dbReference type="CDD" id="cd00466">
    <property type="entry name" value="DHQase_II"/>
    <property type="match status" value="1"/>
</dbReference>
<name>A0ABT9VCB8_9BACI</name>
<keyword evidence="9" id="KW-1185">Reference proteome</keyword>
<keyword evidence="7" id="KW-0057">Aromatic amino acid biosynthesis</keyword>
<dbReference type="NCBIfam" id="NF003806">
    <property type="entry name" value="PRK05395.1-3"/>
    <property type="match status" value="1"/>
</dbReference>
<evidence type="ECO:0000256" key="2">
    <source>
        <dbReference type="ARBA" id="ARBA00004902"/>
    </source>
</evidence>
<evidence type="ECO:0000256" key="1">
    <source>
        <dbReference type="ARBA" id="ARBA00001864"/>
    </source>
</evidence>
<evidence type="ECO:0000256" key="6">
    <source>
        <dbReference type="ARBA" id="ARBA00023239"/>
    </source>
</evidence>
<evidence type="ECO:0000313" key="9">
    <source>
        <dbReference type="Proteomes" id="UP001224359"/>
    </source>
</evidence>
<dbReference type="Pfam" id="PF01220">
    <property type="entry name" value="DHquinase_II"/>
    <property type="match status" value="1"/>
</dbReference>
<dbReference type="NCBIfam" id="NF003807">
    <property type="entry name" value="PRK05395.1-4"/>
    <property type="match status" value="1"/>
</dbReference>
<dbReference type="Gene3D" id="3.40.50.9100">
    <property type="entry name" value="Dehydroquinase, class II"/>
    <property type="match status" value="1"/>
</dbReference>
<feature type="site" description="Transition state stabilizer" evidence="7">
    <location>
        <position position="18"/>
    </location>
</feature>
<feature type="active site" description="Proton acceptor" evidence="7">
    <location>
        <position position="23"/>
    </location>
</feature>
<comment type="subunit">
    <text evidence="4 7">Homododecamer.</text>
</comment>
<dbReference type="InterPro" id="IPR018509">
    <property type="entry name" value="DHquinase_II_CS"/>
</dbReference>
<dbReference type="EC" id="4.2.1.10" evidence="5 7"/>
<feature type="binding site" evidence="7">
    <location>
        <position position="110"/>
    </location>
    <ligand>
        <name>substrate</name>
    </ligand>
</feature>
<comment type="similarity">
    <text evidence="3 7">Belongs to the type-II 3-dehydroquinase family.</text>
</comment>